<evidence type="ECO:0000256" key="2">
    <source>
        <dbReference type="RuleBase" id="RU003616"/>
    </source>
</evidence>
<dbReference type="AlphaFoldDB" id="A0AAX4FV13"/>
<evidence type="ECO:0000259" key="3">
    <source>
        <dbReference type="PROSITE" id="PS01031"/>
    </source>
</evidence>
<dbReference type="InterPro" id="IPR031107">
    <property type="entry name" value="Small_HSP"/>
</dbReference>
<dbReference type="GeneID" id="85731545"/>
<comment type="similarity">
    <text evidence="1 2">Belongs to the small heat shock protein (HSP20) family.</text>
</comment>
<keyword evidence="5" id="KW-1185">Reference proteome</keyword>
<evidence type="ECO:0000313" key="5">
    <source>
        <dbReference type="Proteomes" id="UP001305652"/>
    </source>
</evidence>
<dbReference type="SUPFAM" id="SSF49764">
    <property type="entry name" value="HSP20-like chaperones"/>
    <property type="match status" value="1"/>
</dbReference>
<organism evidence="4 5">
    <name type="scientific">Methanoculleus receptaculi</name>
    <dbReference type="NCBI Taxonomy" id="394967"/>
    <lineage>
        <taxon>Archaea</taxon>
        <taxon>Methanobacteriati</taxon>
        <taxon>Methanobacteriota</taxon>
        <taxon>Stenosarchaea group</taxon>
        <taxon>Methanomicrobia</taxon>
        <taxon>Methanomicrobiales</taxon>
        <taxon>Methanomicrobiaceae</taxon>
        <taxon>Methanoculleus</taxon>
    </lineage>
</organism>
<proteinExistence type="inferred from homology"/>
<dbReference type="InterPro" id="IPR002068">
    <property type="entry name" value="A-crystallin/Hsp20_dom"/>
</dbReference>
<dbReference type="KEGG" id="mrc:R6Y96_00270"/>
<dbReference type="CDD" id="cd06464">
    <property type="entry name" value="ACD_sHsps-like"/>
    <property type="match status" value="1"/>
</dbReference>
<dbReference type="Gene3D" id="2.60.40.790">
    <property type="match status" value="1"/>
</dbReference>
<evidence type="ECO:0000256" key="1">
    <source>
        <dbReference type="PROSITE-ProRule" id="PRU00285"/>
    </source>
</evidence>
<reference evidence="4 5" key="1">
    <citation type="submission" date="2023-10" db="EMBL/GenBank/DDBJ databases">
        <title>The complete genome sequence of Methanoculleus receptaculi DSM 18860.</title>
        <authorList>
            <person name="Lai S.-J."/>
            <person name="You Y.-T."/>
            <person name="Chen S.-C."/>
        </authorList>
    </citation>
    <scope>NUCLEOTIDE SEQUENCE [LARGE SCALE GENOMIC DNA]</scope>
    <source>
        <strain evidence="4 5">DSM 18860</strain>
    </source>
</reference>
<sequence>MARIERAPYYRSIWQEFDDLMAEMENRFQSLLGGIGLGGEEARGRALPAARDLRVDIRDHEDEVIIVADLPGVEKENVSVRLIDPRHLEITSRRTDETEEESQDFFVRERIYGQMSRTVPLPAEVTEDGARASFKNGVLEVRLKKVARETGTSIPVD</sequence>
<dbReference type="PROSITE" id="PS01031">
    <property type="entry name" value="SHSP"/>
    <property type="match status" value="1"/>
</dbReference>
<accession>A0AAX4FV13</accession>
<name>A0AAX4FV13_9EURY</name>
<evidence type="ECO:0000313" key="4">
    <source>
        <dbReference type="EMBL" id="WOX57729.1"/>
    </source>
</evidence>
<dbReference type="EMBL" id="CP137642">
    <property type="protein sequence ID" value="WOX57729.1"/>
    <property type="molecule type" value="Genomic_DNA"/>
</dbReference>
<dbReference type="InterPro" id="IPR008978">
    <property type="entry name" value="HSP20-like_chaperone"/>
</dbReference>
<dbReference type="RefSeq" id="WP_318621449.1">
    <property type="nucleotide sequence ID" value="NZ_CP137642.1"/>
</dbReference>
<dbReference type="Proteomes" id="UP001305652">
    <property type="component" value="Chromosome"/>
</dbReference>
<dbReference type="PANTHER" id="PTHR11527">
    <property type="entry name" value="HEAT-SHOCK PROTEIN 20 FAMILY MEMBER"/>
    <property type="match status" value="1"/>
</dbReference>
<dbReference type="Pfam" id="PF00011">
    <property type="entry name" value="HSP20"/>
    <property type="match status" value="1"/>
</dbReference>
<gene>
    <name evidence="4" type="ORF">R6Y96_00270</name>
</gene>
<protein>
    <submittedName>
        <fullName evidence="4">Hsp20/alpha crystallin family protein</fullName>
    </submittedName>
</protein>
<feature type="domain" description="SHSP" evidence="3">
    <location>
        <begin position="46"/>
        <end position="157"/>
    </location>
</feature>